<dbReference type="Gene3D" id="2.60.120.200">
    <property type="match status" value="1"/>
</dbReference>
<sequence>MCISSAIAIRKSSSVILMAPSTSSAPLSQLRGSTQVLPAVKSKMERTRDHMQTETLALGTASRACSGNKLYESMMSNGDMFQNNHDEIYFEFLGNIRGKDRRIQTNVYGNGSTSIGREERYGLWFDLVEDFHQYNILWTNSKIMVNGKRLLWESMQRIEPILKLSLPIGEGVNSQQYFDIGGEKYTYLADNGQARHQGHTRTGRQTGARAVGPRTRTTEKVGHKLSTQGV</sequence>
<dbReference type="InterPro" id="IPR044791">
    <property type="entry name" value="Beta-glucanase/XTH"/>
</dbReference>
<reference evidence="5 6" key="1">
    <citation type="submission" date="2018-09" db="EMBL/GenBank/DDBJ databases">
        <title>A high-quality reference genome of wild soybean provides a powerful tool to mine soybean genomes.</title>
        <authorList>
            <person name="Xie M."/>
            <person name="Chung C.Y.L."/>
            <person name="Li M.-W."/>
            <person name="Wong F.-L."/>
            <person name="Chan T.-F."/>
            <person name="Lam H.-M."/>
        </authorList>
    </citation>
    <scope>NUCLEOTIDE SEQUENCE [LARGE SCALE GENOMIC DNA]</scope>
    <source>
        <strain evidence="6">cv. W05</strain>
        <tissue evidence="5">Hypocotyl of etiolated seedlings</tissue>
    </source>
</reference>
<evidence type="ECO:0000256" key="3">
    <source>
        <dbReference type="SAM" id="MobiDB-lite"/>
    </source>
</evidence>
<dbReference type="Pfam" id="PF00722">
    <property type="entry name" value="Glyco_hydro_16"/>
    <property type="match status" value="1"/>
</dbReference>
<dbReference type="EMBL" id="QZWG01000001">
    <property type="protein sequence ID" value="RZC29971.1"/>
    <property type="molecule type" value="Genomic_DNA"/>
</dbReference>
<comment type="caution">
    <text evidence="5">The sequence shown here is derived from an EMBL/GenBank/DDBJ whole genome shotgun (WGS) entry which is preliminary data.</text>
</comment>
<evidence type="ECO:0000313" key="6">
    <source>
        <dbReference type="Proteomes" id="UP000289340"/>
    </source>
</evidence>
<keyword evidence="6" id="KW-1185">Reference proteome</keyword>
<organism evidence="5 6">
    <name type="scientific">Glycine soja</name>
    <name type="common">Wild soybean</name>
    <dbReference type="NCBI Taxonomy" id="3848"/>
    <lineage>
        <taxon>Eukaryota</taxon>
        <taxon>Viridiplantae</taxon>
        <taxon>Streptophyta</taxon>
        <taxon>Embryophyta</taxon>
        <taxon>Tracheophyta</taxon>
        <taxon>Spermatophyta</taxon>
        <taxon>Magnoliopsida</taxon>
        <taxon>eudicotyledons</taxon>
        <taxon>Gunneridae</taxon>
        <taxon>Pentapetalae</taxon>
        <taxon>rosids</taxon>
        <taxon>fabids</taxon>
        <taxon>Fabales</taxon>
        <taxon>Fabaceae</taxon>
        <taxon>Papilionoideae</taxon>
        <taxon>50 kb inversion clade</taxon>
        <taxon>NPAAA clade</taxon>
        <taxon>indigoferoid/millettioid clade</taxon>
        <taxon>Phaseoleae</taxon>
        <taxon>Glycine</taxon>
        <taxon>Glycine subgen. Soja</taxon>
    </lineage>
</organism>
<evidence type="ECO:0000313" key="5">
    <source>
        <dbReference type="EMBL" id="RZC29971.1"/>
    </source>
</evidence>
<gene>
    <name evidence="5" type="ORF">D0Y65_001545</name>
</gene>
<dbReference type="Proteomes" id="UP000289340">
    <property type="component" value="Chromosome 1"/>
</dbReference>
<evidence type="ECO:0000256" key="1">
    <source>
        <dbReference type="ARBA" id="ARBA00022801"/>
    </source>
</evidence>
<feature type="domain" description="GH16" evidence="4">
    <location>
        <begin position="75"/>
        <end position="143"/>
    </location>
</feature>
<proteinExistence type="predicted"/>
<dbReference type="InterPro" id="IPR013320">
    <property type="entry name" value="ConA-like_dom_sf"/>
</dbReference>
<keyword evidence="2" id="KW-0326">Glycosidase</keyword>
<dbReference type="InterPro" id="IPR000757">
    <property type="entry name" value="Beta-glucanase-like"/>
</dbReference>
<dbReference type="SUPFAM" id="SSF49899">
    <property type="entry name" value="Concanavalin A-like lectins/glucanases"/>
    <property type="match status" value="1"/>
</dbReference>
<evidence type="ECO:0000256" key="2">
    <source>
        <dbReference type="ARBA" id="ARBA00023295"/>
    </source>
</evidence>
<name>A0A445M3B3_GLYSO</name>
<dbReference type="PANTHER" id="PTHR31062">
    <property type="entry name" value="XYLOGLUCAN ENDOTRANSGLUCOSYLASE/HYDROLASE PROTEIN 8-RELATED"/>
    <property type="match status" value="1"/>
</dbReference>
<dbReference type="GO" id="GO:0004553">
    <property type="term" value="F:hydrolase activity, hydrolyzing O-glycosyl compounds"/>
    <property type="evidence" value="ECO:0007669"/>
    <property type="project" value="InterPro"/>
</dbReference>
<evidence type="ECO:0000259" key="4">
    <source>
        <dbReference type="Pfam" id="PF00722"/>
    </source>
</evidence>
<protein>
    <submittedName>
        <fullName evidence="5">Putative xyloglucan endotransglucosylase/hydrolase protein 27</fullName>
    </submittedName>
</protein>
<dbReference type="GO" id="GO:0005975">
    <property type="term" value="P:carbohydrate metabolic process"/>
    <property type="evidence" value="ECO:0007669"/>
    <property type="project" value="InterPro"/>
</dbReference>
<feature type="region of interest" description="Disordered" evidence="3">
    <location>
        <begin position="194"/>
        <end position="230"/>
    </location>
</feature>
<keyword evidence="1 5" id="KW-0378">Hydrolase</keyword>
<accession>A0A445M3B3</accession>
<dbReference type="AlphaFoldDB" id="A0A445M3B3"/>